<evidence type="ECO:0000256" key="3">
    <source>
        <dbReference type="ARBA" id="ARBA00022679"/>
    </source>
</evidence>
<dbReference type="PANTHER" id="PTHR12369">
    <property type="entry name" value="CHONDROITIN SYNTHASE"/>
    <property type="match status" value="1"/>
</dbReference>
<evidence type="ECO:0000256" key="2">
    <source>
        <dbReference type="ARBA" id="ARBA00009239"/>
    </source>
</evidence>
<dbReference type="AlphaFoldDB" id="A0AAV7JED2"/>
<proteinExistence type="inferred from homology"/>
<keyword evidence="7 9" id="KW-0333">Golgi apparatus</keyword>
<dbReference type="InterPro" id="IPR008428">
    <property type="entry name" value="Chond_GalNAc"/>
</dbReference>
<dbReference type="InterPro" id="IPR029044">
    <property type="entry name" value="Nucleotide-diphossugar_trans"/>
</dbReference>
<dbReference type="Gene3D" id="3.90.550.10">
    <property type="entry name" value="Spore Coat Polysaccharide Biosynthesis Protein SpsA, Chain A"/>
    <property type="match status" value="1"/>
</dbReference>
<comment type="caution">
    <text evidence="10">The sequence shown here is derived from an EMBL/GenBank/DDBJ whole genome shotgun (WGS) entry which is preliminary data.</text>
</comment>
<keyword evidence="4" id="KW-0812">Transmembrane</keyword>
<dbReference type="EC" id="2.4.1.-" evidence="9"/>
<accession>A0AAV7JED2</accession>
<evidence type="ECO:0000256" key="7">
    <source>
        <dbReference type="ARBA" id="ARBA00023034"/>
    </source>
</evidence>
<dbReference type="InterPro" id="IPR051227">
    <property type="entry name" value="CS_glycosyltransferase"/>
</dbReference>
<dbReference type="PANTHER" id="PTHR12369:SF5">
    <property type="entry name" value="HEXOSYLTRANSFERASE"/>
    <property type="match status" value="1"/>
</dbReference>
<keyword evidence="3 9" id="KW-0808">Transferase</keyword>
<keyword evidence="6" id="KW-1133">Transmembrane helix</keyword>
<dbReference type="GO" id="GO:0032580">
    <property type="term" value="C:Golgi cisterna membrane"/>
    <property type="evidence" value="ECO:0007669"/>
    <property type="project" value="UniProtKB-SubCell"/>
</dbReference>
<evidence type="ECO:0000256" key="6">
    <source>
        <dbReference type="ARBA" id="ARBA00022989"/>
    </source>
</evidence>
<reference evidence="10 11" key="1">
    <citation type="journal article" date="2023" name="BMC Biol.">
        <title>The compact genome of the sponge Oopsacas minuta (Hexactinellida) is lacking key metazoan core genes.</title>
        <authorList>
            <person name="Santini S."/>
            <person name="Schenkelaars Q."/>
            <person name="Jourda C."/>
            <person name="Duchesne M."/>
            <person name="Belahbib H."/>
            <person name="Rocher C."/>
            <person name="Selva M."/>
            <person name="Riesgo A."/>
            <person name="Vervoort M."/>
            <person name="Leys S.P."/>
            <person name="Kodjabachian L."/>
            <person name="Le Bivic A."/>
            <person name="Borchiellini C."/>
            <person name="Claverie J.M."/>
            <person name="Renard E."/>
        </authorList>
    </citation>
    <scope>NUCLEOTIDE SEQUENCE [LARGE SCALE GENOMIC DNA]</scope>
    <source>
        <strain evidence="10">SPO-2</strain>
    </source>
</reference>
<evidence type="ECO:0000313" key="10">
    <source>
        <dbReference type="EMBL" id="KAI6646916.1"/>
    </source>
</evidence>
<evidence type="ECO:0000313" key="11">
    <source>
        <dbReference type="Proteomes" id="UP001165289"/>
    </source>
</evidence>
<sequence length="359" mass="41540">MDIAKVAAGSWVFPSCQYKPAFMDQKPEKGVPVSIELLSTYPPDTLYSNNVHILVRNAVISTEIMNKVLTIFMCHLMFSNPTIILSRLINMEMFNDSENGDLFLVEVLIKFESNPQEELLISEFVVLGHKDVPPSLLCHSADMKMQKDTFVHFLVTHRNFPQMIREFVQNMERVYDESGDENFGIIIVNYVTPLINVLTLLRQSRLKHWSVIDFQGPWEKTAAINIGIDSVKDPNDIIFITDLSIYYPSHLPETIRKHTFQGFSGFAPVIFYFSCHFNLLVDYYGTYSIYGYGLFSLYKSDWEVVGGMDSTRFKGKWGWEDNDLTDRVLTYGYALFRLVIRDFYHQNHTYSGLWDINST</sequence>
<comment type="subcellular location">
    <subcellularLocation>
        <location evidence="1 9">Golgi apparatus</location>
        <location evidence="1 9">Golgi stack membrane</location>
        <topology evidence="1 9">Single-pass type II membrane protein</topology>
    </subcellularLocation>
</comment>
<comment type="similarity">
    <text evidence="2 9">Belongs to the chondroitin N-acetylgalactosaminyltransferase family.</text>
</comment>
<name>A0AAV7JED2_9METZ</name>
<gene>
    <name evidence="10" type="ORF">LOD99_9108</name>
</gene>
<evidence type="ECO:0000256" key="1">
    <source>
        <dbReference type="ARBA" id="ARBA00004447"/>
    </source>
</evidence>
<dbReference type="SUPFAM" id="SSF53448">
    <property type="entry name" value="Nucleotide-diphospho-sugar transferases"/>
    <property type="match status" value="1"/>
</dbReference>
<dbReference type="Proteomes" id="UP001165289">
    <property type="component" value="Unassembled WGS sequence"/>
</dbReference>
<keyword evidence="5 9" id="KW-0735">Signal-anchor</keyword>
<evidence type="ECO:0000256" key="8">
    <source>
        <dbReference type="ARBA" id="ARBA00023136"/>
    </source>
</evidence>
<keyword evidence="11" id="KW-1185">Reference proteome</keyword>
<dbReference type="GO" id="GO:0008376">
    <property type="term" value="F:acetylgalactosaminyltransferase activity"/>
    <property type="evidence" value="ECO:0007669"/>
    <property type="project" value="InterPro"/>
</dbReference>
<evidence type="ECO:0000256" key="9">
    <source>
        <dbReference type="RuleBase" id="RU364016"/>
    </source>
</evidence>
<evidence type="ECO:0000256" key="4">
    <source>
        <dbReference type="ARBA" id="ARBA00022692"/>
    </source>
</evidence>
<dbReference type="EMBL" id="JAKMXF010000350">
    <property type="protein sequence ID" value="KAI6646916.1"/>
    <property type="molecule type" value="Genomic_DNA"/>
</dbReference>
<dbReference type="Pfam" id="PF05679">
    <property type="entry name" value="CHGN"/>
    <property type="match status" value="1"/>
</dbReference>
<organism evidence="10 11">
    <name type="scientific">Oopsacas minuta</name>
    <dbReference type="NCBI Taxonomy" id="111878"/>
    <lineage>
        <taxon>Eukaryota</taxon>
        <taxon>Metazoa</taxon>
        <taxon>Porifera</taxon>
        <taxon>Hexactinellida</taxon>
        <taxon>Hexasterophora</taxon>
        <taxon>Lyssacinosida</taxon>
        <taxon>Leucopsacidae</taxon>
        <taxon>Oopsacas</taxon>
    </lineage>
</organism>
<protein>
    <recommendedName>
        <fullName evidence="9">Hexosyltransferase</fullName>
        <ecNumber evidence="9">2.4.1.-</ecNumber>
    </recommendedName>
</protein>
<evidence type="ECO:0000256" key="5">
    <source>
        <dbReference type="ARBA" id="ARBA00022968"/>
    </source>
</evidence>
<keyword evidence="8" id="KW-0472">Membrane</keyword>